<dbReference type="RefSeq" id="WP_092592240.1">
    <property type="nucleotide sequence ID" value="NZ_FMXN01000004.1"/>
</dbReference>
<dbReference type="HAMAP" id="MF_00321">
    <property type="entry name" value="GTPase_EngB"/>
    <property type="match status" value="1"/>
</dbReference>
<evidence type="ECO:0000256" key="6">
    <source>
        <dbReference type="ARBA" id="ARBA00022842"/>
    </source>
</evidence>
<keyword evidence="8 10" id="KW-0717">Septation</keyword>
<gene>
    <name evidence="10" type="primary">engB</name>
    <name evidence="12" type="ORF">SAMN02927930_00924</name>
</gene>
<dbReference type="CDD" id="cd01876">
    <property type="entry name" value="YihA_EngB"/>
    <property type="match status" value="1"/>
</dbReference>
<comment type="function">
    <text evidence="10">Necessary for normal cell division and for the maintenance of normal septation.</text>
</comment>
<evidence type="ECO:0000313" key="12">
    <source>
        <dbReference type="EMBL" id="SDB24058.1"/>
    </source>
</evidence>
<evidence type="ECO:0000256" key="1">
    <source>
        <dbReference type="ARBA" id="ARBA00001946"/>
    </source>
</evidence>
<protein>
    <recommendedName>
        <fullName evidence="10">Probable GTP-binding protein EngB</fullName>
    </recommendedName>
</protein>
<reference evidence="13" key="1">
    <citation type="submission" date="2016-10" db="EMBL/GenBank/DDBJ databases">
        <authorList>
            <person name="Varghese N."/>
            <person name="Submissions S."/>
        </authorList>
    </citation>
    <scope>NUCLEOTIDE SEQUENCE [LARGE SCALE GENOMIC DNA]</scope>
    <source>
        <strain evidence="13">CGMCC 1.10824</strain>
    </source>
</reference>
<evidence type="ECO:0000256" key="10">
    <source>
        <dbReference type="HAMAP-Rule" id="MF_00321"/>
    </source>
</evidence>
<comment type="similarity">
    <text evidence="2 10">Belongs to the TRAFAC class TrmE-Era-EngA-EngB-Septin-like GTPase superfamily. EngB GTPase family.</text>
</comment>
<evidence type="ECO:0000259" key="11">
    <source>
        <dbReference type="PROSITE" id="PS51706"/>
    </source>
</evidence>
<dbReference type="NCBIfam" id="TIGR03598">
    <property type="entry name" value="GTPase_YsxC"/>
    <property type="match status" value="1"/>
</dbReference>
<evidence type="ECO:0000256" key="2">
    <source>
        <dbReference type="ARBA" id="ARBA00009638"/>
    </source>
</evidence>
<evidence type="ECO:0000256" key="5">
    <source>
        <dbReference type="ARBA" id="ARBA00022741"/>
    </source>
</evidence>
<dbReference type="GO" id="GO:0005525">
    <property type="term" value="F:GTP binding"/>
    <property type="evidence" value="ECO:0007669"/>
    <property type="project" value="UniProtKB-UniRule"/>
</dbReference>
<dbReference type="FunFam" id="3.40.50.300:FF:000098">
    <property type="entry name" value="Probable GTP-binding protein EngB"/>
    <property type="match status" value="1"/>
</dbReference>
<dbReference type="STRING" id="1159017.SAMN02927930_00924"/>
<dbReference type="AlphaFoldDB" id="A0A1G6BTZ3"/>
<dbReference type="InterPro" id="IPR006073">
    <property type="entry name" value="GTP-bd"/>
</dbReference>
<keyword evidence="13" id="KW-1185">Reference proteome</keyword>
<evidence type="ECO:0000256" key="4">
    <source>
        <dbReference type="ARBA" id="ARBA00022723"/>
    </source>
</evidence>
<dbReference type="SUPFAM" id="SSF52540">
    <property type="entry name" value="P-loop containing nucleoside triphosphate hydrolases"/>
    <property type="match status" value="1"/>
</dbReference>
<dbReference type="Gene3D" id="3.40.50.300">
    <property type="entry name" value="P-loop containing nucleotide triphosphate hydrolases"/>
    <property type="match status" value="1"/>
</dbReference>
<keyword evidence="9 10" id="KW-0131">Cell cycle</keyword>
<accession>A0A1G6BTZ3</accession>
<keyword evidence="4" id="KW-0479">Metal-binding</keyword>
<dbReference type="PROSITE" id="PS51706">
    <property type="entry name" value="G_ENGB"/>
    <property type="match status" value="1"/>
</dbReference>
<keyword evidence="6" id="KW-0460">Magnesium</keyword>
<dbReference type="OrthoDB" id="9804921at2"/>
<organism evidence="12 13">
    <name type="scientific">Pseudidiomarina indica</name>
    <dbReference type="NCBI Taxonomy" id="1159017"/>
    <lineage>
        <taxon>Bacteria</taxon>
        <taxon>Pseudomonadati</taxon>
        <taxon>Pseudomonadota</taxon>
        <taxon>Gammaproteobacteria</taxon>
        <taxon>Alteromonadales</taxon>
        <taxon>Idiomarinaceae</taxon>
        <taxon>Pseudidiomarina</taxon>
    </lineage>
</organism>
<keyword evidence="3 10" id="KW-0132">Cell division</keyword>
<dbReference type="InterPro" id="IPR030393">
    <property type="entry name" value="G_ENGB_dom"/>
</dbReference>
<dbReference type="Pfam" id="PF01926">
    <property type="entry name" value="MMR_HSR1"/>
    <property type="match status" value="1"/>
</dbReference>
<evidence type="ECO:0000256" key="8">
    <source>
        <dbReference type="ARBA" id="ARBA00023210"/>
    </source>
</evidence>
<keyword evidence="7 10" id="KW-0342">GTP-binding</keyword>
<proteinExistence type="inferred from homology"/>
<comment type="cofactor">
    <cofactor evidence="1">
        <name>Mg(2+)</name>
        <dbReference type="ChEBI" id="CHEBI:18420"/>
    </cofactor>
</comment>
<dbReference type="InterPro" id="IPR027417">
    <property type="entry name" value="P-loop_NTPase"/>
</dbReference>
<evidence type="ECO:0000256" key="9">
    <source>
        <dbReference type="ARBA" id="ARBA00023306"/>
    </source>
</evidence>
<dbReference type="PANTHER" id="PTHR11649:SF13">
    <property type="entry name" value="ENGB-TYPE G DOMAIN-CONTAINING PROTEIN"/>
    <property type="match status" value="1"/>
</dbReference>
<feature type="domain" description="EngB-type G" evidence="11">
    <location>
        <begin position="26"/>
        <end position="200"/>
    </location>
</feature>
<evidence type="ECO:0000313" key="13">
    <source>
        <dbReference type="Proteomes" id="UP000199626"/>
    </source>
</evidence>
<sequence length="215" mass="23924">MTTTLNFQPTKFITSAANIRQLPEDVGVEIAFAGRSNAGKSSALNTLTRQKSLARTSKTPGRTQLINVFEVAPQKRLIDLPGYGYAKVPLAVKEKWQRALSEYLQQRKSLRGLVLLMDIRHPYRDTDQELLHWATDCNIPVLILLTKADKLKAGQRKSTLLKAREAALVFGDNVQVEAFSSLNQLGLPQVELILSQWLNQADEVPTDLGASDVEQ</sequence>
<dbReference type="PANTHER" id="PTHR11649">
    <property type="entry name" value="MSS1/TRME-RELATED GTP-BINDING PROTEIN"/>
    <property type="match status" value="1"/>
</dbReference>
<dbReference type="GO" id="GO:0046872">
    <property type="term" value="F:metal ion binding"/>
    <property type="evidence" value="ECO:0007669"/>
    <property type="project" value="UniProtKB-KW"/>
</dbReference>
<dbReference type="GO" id="GO:0005829">
    <property type="term" value="C:cytosol"/>
    <property type="evidence" value="ECO:0007669"/>
    <property type="project" value="TreeGrafter"/>
</dbReference>
<dbReference type="GO" id="GO:0000917">
    <property type="term" value="P:division septum assembly"/>
    <property type="evidence" value="ECO:0007669"/>
    <property type="project" value="UniProtKB-KW"/>
</dbReference>
<dbReference type="InterPro" id="IPR019987">
    <property type="entry name" value="GTP-bd_ribosome_bio_YsxC"/>
</dbReference>
<dbReference type="EMBL" id="FMXN01000004">
    <property type="protein sequence ID" value="SDB24058.1"/>
    <property type="molecule type" value="Genomic_DNA"/>
</dbReference>
<dbReference type="Proteomes" id="UP000199626">
    <property type="component" value="Unassembled WGS sequence"/>
</dbReference>
<keyword evidence="5 10" id="KW-0547">Nucleotide-binding</keyword>
<evidence type="ECO:0000256" key="3">
    <source>
        <dbReference type="ARBA" id="ARBA00022618"/>
    </source>
</evidence>
<name>A0A1G6BTZ3_9GAMM</name>
<evidence type="ECO:0000256" key="7">
    <source>
        <dbReference type="ARBA" id="ARBA00023134"/>
    </source>
</evidence>